<reference evidence="1 3" key="1">
    <citation type="journal article" date="2014" name="BMC Genomics">
        <title>Genome sequence of Anopheles sinensis provides insight into genetics basis of mosquito competence for malaria parasites.</title>
        <authorList>
            <person name="Zhou D."/>
            <person name="Zhang D."/>
            <person name="Ding G."/>
            <person name="Shi L."/>
            <person name="Hou Q."/>
            <person name="Ye Y."/>
            <person name="Xu Y."/>
            <person name="Zhou H."/>
            <person name="Xiong C."/>
            <person name="Li S."/>
            <person name="Yu J."/>
            <person name="Hong S."/>
            <person name="Yu X."/>
            <person name="Zou P."/>
            <person name="Chen C."/>
            <person name="Chang X."/>
            <person name="Wang W."/>
            <person name="Lv Y."/>
            <person name="Sun Y."/>
            <person name="Ma L."/>
            <person name="Shen B."/>
            <person name="Zhu C."/>
        </authorList>
    </citation>
    <scope>NUCLEOTIDE SEQUENCE [LARGE SCALE GENOMIC DNA]</scope>
</reference>
<reference evidence="2" key="2">
    <citation type="submission" date="2020-05" db="UniProtKB">
        <authorList>
            <consortium name="EnsemblMetazoa"/>
        </authorList>
    </citation>
    <scope>IDENTIFICATION</scope>
</reference>
<organism evidence="1">
    <name type="scientific">Anopheles sinensis</name>
    <name type="common">Mosquito</name>
    <dbReference type="NCBI Taxonomy" id="74873"/>
    <lineage>
        <taxon>Eukaryota</taxon>
        <taxon>Metazoa</taxon>
        <taxon>Ecdysozoa</taxon>
        <taxon>Arthropoda</taxon>
        <taxon>Hexapoda</taxon>
        <taxon>Insecta</taxon>
        <taxon>Pterygota</taxon>
        <taxon>Neoptera</taxon>
        <taxon>Endopterygota</taxon>
        <taxon>Diptera</taxon>
        <taxon>Nematocera</taxon>
        <taxon>Culicoidea</taxon>
        <taxon>Culicidae</taxon>
        <taxon>Anophelinae</taxon>
        <taxon>Anopheles</taxon>
    </lineage>
</organism>
<dbReference type="Proteomes" id="UP000030765">
    <property type="component" value="Unassembled WGS sequence"/>
</dbReference>
<accession>A0A084WH73</accession>
<keyword evidence="1" id="KW-0808">Transferase</keyword>
<gene>
    <name evidence="1" type="ORF">ZHAS_00017575</name>
</gene>
<evidence type="ECO:0000313" key="1">
    <source>
        <dbReference type="EMBL" id="KFB49567.1"/>
    </source>
</evidence>
<proteinExistence type="predicted"/>
<evidence type="ECO:0000313" key="3">
    <source>
        <dbReference type="Proteomes" id="UP000030765"/>
    </source>
</evidence>
<protein>
    <submittedName>
        <fullName evidence="1 2">3-phosphoshikimate 1-carboxyvinyltransferase</fullName>
    </submittedName>
</protein>
<keyword evidence="3" id="KW-1185">Reference proteome</keyword>
<dbReference type="EnsemblMetazoa" id="ASIC017575-RA">
    <property type="protein sequence ID" value="ASIC017575-PA"/>
    <property type="gene ID" value="ASIC017575"/>
</dbReference>
<dbReference type="EMBL" id="KE525346">
    <property type="protein sequence ID" value="KFB49567.1"/>
    <property type="molecule type" value="Genomic_DNA"/>
</dbReference>
<evidence type="ECO:0000313" key="2">
    <source>
        <dbReference type="EnsemblMetazoa" id="ASIC017575-PA"/>
    </source>
</evidence>
<name>A0A084WH73_ANOSI</name>
<sequence length="62" mass="6522">MVRVLRVALSLLEDSSSDGRVKKLHHSDNMKTLASNFTAAASEVETSPDAAVVQGPGSGRLN</sequence>
<dbReference type="GO" id="GO:0016740">
    <property type="term" value="F:transferase activity"/>
    <property type="evidence" value="ECO:0007669"/>
    <property type="project" value="UniProtKB-KW"/>
</dbReference>
<dbReference type="VEuPathDB" id="VectorBase:ASIC017575"/>
<dbReference type="EMBL" id="ATLV01023794">
    <property type="status" value="NOT_ANNOTATED_CDS"/>
    <property type="molecule type" value="Genomic_DNA"/>
</dbReference>
<dbReference type="AlphaFoldDB" id="A0A084WH73"/>